<name>A0A366M150_9ACTN</name>
<dbReference type="Gene3D" id="3.10.180.10">
    <property type="entry name" value="2,3-Dihydroxybiphenyl 1,2-Dioxygenase, domain 1"/>
    <property type="match status" value="2"/>
</dbReference>
<dbReference type="AlphaFoldDB" id="A0A366M150"/>
<reference evidence="2 3" key="1">
    <citation type="submission" date="2018-06" db="EMBL/GenBank/DDBJ databases">
        <title>Sphaerisporangium craniellae sp. nov., isolated from a marine sponge in the South China Sea.</title>
        <authorList>
            <person name="Li L."/>
        </authorList>
    </citation>
    <scope>NUCLEOTIDE SEQUENCE [LARGE SCALE GENOMIC DNA]</scope>
    <source>
        <strain evidence="2 3">LHW63015</strain>
    </source>
</reference>
<gene>
    <name evidence="2" type="ORF">DP939_14235</name>
</gene>
<accession>A0A366M150</accession>
<dbReference type="InterPro" id="IPR029068">
    <property type="entry name" value="Glyas_Bleomycin-R_OHBP_Dase"/>
</dbReference>
<dbReference type="RefSeq" id="WP_113981184.1">
    <property type="nucleotide sequence ID" value="NZ_QMEY01000004.1"/>
</dbReference>
<evidence type="ECO:0000313" key="3">
    <source>
        <dbReference type="Proteomes" id="UP000253303"/>
    </source>
</evidence>
<dbReference type="OrthoDB" id="3212826at2"/>
<dbReference type="SUPFAM" id="SSF54593">
    <property type="entry name" value="Glyoxalase/Bleomycin resistance protein/Dihydroxybiphenyl dioxygenase"/>
    <property type="match status" value="2"/>
</dbReference>
<dbReference type="Proteomes" id="UP000253303">
    <property type="component" value="Unassembled WGS sequence"/>
</dbReference>
<dbReference type="PANTHER" id="PTHR35908">
    <property type="entry name" value="HYPOTHETICAL FUSION PROTEIN"/>
    <property type="match status" value="1"/>
</dbReference>
<proteinExistence type="predicted"/>
<comment type="caution">
    <text evidence="2">The sequence shown here is derived from an EMBL/GenBank/DDBJ whole genome shotgun (WGS) entry which is preliminary data.</text>
</comment>
<dbReference type="CDD" id="cd06587">
    <property type="entry name" value="VOC"/>
    <property type="match status" value="1"/>
</dbReference>
<feature type="domain" description="Glyoxalase-like" evidence="1">
    <location>
        <begin position="8"/>
        <end position="117"/>
    </location>
</feature>
<evidence type="ECO:0000313" key="2">
    <source>
        <dbReference type="EMBL" id="RBQ19915.1"/>
    </source>
</evidence>
<feature type="domain" description="Glyoxalase-like" evidence="1">
    <location>
        <begin position="132"/>
        <end position="239"/>
    </location>
</feature>
<keyword evidence="3" id="KW-1185">Reference proteome</keyword>
<dbReference type="Pfam" id="PF18029">
    <property type="entry name" value="Glyoxalase_6"/>
    <property type="match status" value="2"/>
</dbReference>
<protein>
    <submittedName>
        <fullName evidence="2">VOC family protein</fullName>
    </submittedName>
</protein>
<sequence length="247" mass="26283">MSTRLVNLVIDAADPQRLAAFWAGLLGWRIALTDPGEVVVRAPAGDGWDLDICFVPVREPKTVQNRIHLDLASATARAQAERVAAARGLGARPVDIGQGDVPWEVLADPEGNEFCVLEPRPIYQNCGAVAAIVYAAADPGRLASFWAEAGGWRPARTSAPFPALRAPAGVGPWLEFVPAGEPAPVKNRLHLDVAPPQGGDHGHAAEWLIGLGARRADVGQGDAPWHVLTDPEGNEFCVLGPRDHPPR</sequence>
<dbReference type="PANTHER" id="PTHR35908:SF1">
    <property type="entry name" value="CONSERVED PROTEIN"/>
    <property type="match status" value="1"/>
</dbReference>
<organism evidence="2 3">
    <name type="scientific">Spongiactinospora rosea</name>
    <dbReference type="NCBI Taxonomy" id="2248750"/>
    <lineage>
        <taxon>Bacteria</taxon>
        <taxon>Bacillati</taxon>
        <taxon>Actinomycetota</taxon>
        <taxon>Actinomycetes</taxon>
        <taxon>Streptosporangiales</taxon>
        <taxon>Streptosporangiaceae</taxon>
        <taxon>Spongiactinospora</taxon>
    </lineage>
</organism>
<dbReference type="InterPro" id="IPR041581">
    <property type="entry name" value="Glyoxalase_6"/>
</dbReference>
<evidence type="ECO:0000259" key="1">
    <source>
        <dbReference type="Pfam" id="PF18029"/>
    </source>
</evidence>
<dbReference type="EMBL" id="QMEY01000004">
    <property type="protein sequence ID" value="RBQ19915.1"/>
    <property type="molecule type" value="Genomic_DNA"/>
</dbReference>